<keyword evidence="4 15" id="KW-0808">Transferase</keyword>
<dbReference type="InterPro" id="IPR012337">
    <property type="entry name" value="RNaseH-like_sf"/>
</dbReference>
<dbReference type="InterPro" id="IPR015088">
    <property type="entry name" value="Znf_DNA-dir_DNA_pol_B_alpha"/>
</dbReference>
<keyword evidence="9" id="KW-0862">Zinc</keyword>
<evidence type="ECO:0000256" key="15">
    <source>
        <dbReference type="RuleBase" id="RU000442"/>
    </source>
</evidence>
<evidence type="ECO:0000259" key="18">
    <source>
        <dbReference type="Pfam" id="PF08996"/>
    </source>
</evidence>
<dbReference type="InterPro" id="IPR042087">
    <property type="entry name" value="DNA_pol_B_thumb"/>
</dbReference>
<evidence type="ECO:0000256" key="9">
    <source>
        <dbReference type="ARBA" id="ARBA00022833"/>
    </source>
</evidence>
<comment type="similarity">
    <text evidence="14">Belongs to the NDUFAF3 family.</text>
</comment>
<dbReference type="OMA" id="MTKMNVG"/>
<dbReference type="eggNOG" id="KOG0970">
    <property type="taxonomic scope" value="Eukaryota"/>
</dbReference>
<evidence type="ECO:0000313" key="21">
    <source>
        <dbReference type="Proteomes" id="UP000007266"/>
    </source>
</evidence>
<dbReference type="CDD" id="cd05125">
    <property type="entry name" value="Mth938_2P1-like"/>
    <property type="match status" value="1"/>
</dbReference>
<dbReference type="SUPFAM" id="SSF56672">
    <property type="entry name" value="DNA/RNA polymerases"/>
    <property type="match status" value="1"/>
</dbReference>
<dbReference type="InterPro" id="IPR036748">
    <property type="entry name" value="MTH938-like_sf"/>
</dbReference>
<dbReference type="STRING" id="7070.D6WK37"/>
<comment type="subcellular location">
    <subcellularLocation>
        <location evidence="2">Mitochondrion</location>
    </subcellularLocation>
    <subcellularLocation>
        <location evidence="1">Nucleus</location>
    </subcellularLocation>
</comment>
<keyword evidence="21" id="KW-1185">Reference proteome</keyword>
<evidence type="ECO:0000256" key="4">
    <source>
        <dbReference type="ARBA" id="ARBA00022679"/>
    </source>
</evidence>
<evidence type="ECO:0000256" key="6">
    <source>
        <dbReference type="ARBA" id="ARBA00022705"/>
    </source>
</evidence>
<dbReference type="Pfam" id="PF04430">
    <property type="entry name" value="DUF498"/>
    <property type="match status" value="1"/>
</dbReference>
<name>D6WK37_TRICA</name>
<dbReference type="InterPro" id="IPR007523">
    <property type="entry name" value="NDUFAF3/AAMDC"/>
</dbReference>
<dbReference type="FunFam" id="3.30.70.2820:FF:000001">
    <property type="entry name" value="DNA polymerase"/>
    <property type="match status" value="1"/>
</dbReference>
<dbReference type="Gene3D" id="2.40.50.730">
    <property type="match status" value="1"/>
</dbReference>
<dbReference type="Gene3D" id="1.10.287.690">
    <property type="entry name" value="Helix hairpin bin"/>
    <property type="match status" value="1"/>
</dbReference>
<evidence type="ECO:0000259" key="19">
    <source>
        <dbReference type="Pfam" id="PF12254"/>
    </source>
</evidence>
<comment type="similarity">
    <text evidence="3 15">Belongs to the DNA polymerase type-B family.</text>
</comment>
<dbReference type="Gene3D" id="3.30.420.10">
    <property type="entry name" value="Ribonuclease H-like superfamily/Ribonuclease H"/>
    <property type="match status" value="1"/>
</dbReference>
<dbReference type="GO" id="GO:0032981">
    <property type="term" value="P:mitochondrial respiratory chain complex I assembly"/>
    <property type="evidence" value="ECO:0007669"/>
    <property type="project" value="InterPro"/>
</dbReference>
<gene>
    <name evidence="20" type="primary">AUGUSTUS-3.0.2_13712</name>
    <name evidence="20" type="ORF">TcasGA2_TC013712</name>
</gene>
<evidence type="ECO:0000256" key="2">
    <source>
        <dbReference type="ARBA" id="ARBA00004173"/>
    </source>
</evidence>
<dbReference type="Gene3D" id="3.30.70.2820">
    <property type="match status" value="1"/>
</dbReference>
<dbReference type="Proteomes" id="UP000007266">
    <property type="component" value="Linkage group 5"/>
</dbReference>
<keyword evidence="6 15" id="KW-0235">DNA replication</keyword>
<dbReference type="PRINTS" id="PR00106">
    <property type="entry name" value="DNAPOLB"/>
</dbReference>
<dbReference type="InterPro" id="IPR006172">
    <property type="entry name" value="DNA-dir_DNA_pol_B"/>
</dbReference>
<dbReference type="GO" id="GO:0003697">
    <property type="term" value="F:single-stranded DNA binding"/>
    <property type="evidence" value="ECO:0000318"/>
    <property type="project" value="GO_Central"/>
</dbReference>
<evidence type="ECO:0000256" key="5">
    <source>
        <dbReference type="ARBA" id="ARBA00022695"/>
    </source>
</evidence>
<evidence type="ECO:0000256" key="1">
    <source>
        <dbReference type="ARBA" id="ARBA00004123"/>
    </source>
</evidence>
<keyword evidence="5 15" id="KW-0548">Nucleotidyltransferase</keyword>
<dbReference type="InterPro" id="IPR024647">
    <property type="entry name" value="DNA_pol_a_cat_su_N"/>
</dbReference>
<keyword evidence="11 15" id="KW-0238">DNA-binding</keyword>
<keyword evidence="13" id="KW-0539">Nucleus</keyword>
<dbReference type="SMART" id="SM00486">
    <property type="entry name" value="POLBc"/>
    <property type="match status" value="1"/>
</dbReference>
<dbReference type="GO" id="GO:0008270">
    <property type="term" value="F:zinc ion binding"/>
    <property type="evidence" value="ECO:0007669"/>
    <property type="project" value="UniProtKB-KW"/>
</dbReference>
<feature type="domain" description="DNA-directed DNA polymerase family B exonuclease" evidence="17">
    <location>
        <begin position="639"/>
        <end position="870"/>
    </location>
</feature>
<keyword evidence="10 15" id="KW-0239">DNA-directed DNA polymerase</keyword>
<evidence type="ECO:0000256" key="13">
    <source>
        <dbReference type="ARBA" id="ARBA00023242"/>
    </source>
</evidence>
<dbReference type="InterPro" id="IPR006133">
    <property type="entry name" value="DNA-dir_DNA_pol_B_exonuc"/>
</dbReference>
<accession>D6WK37</accession>
<dbReference type="Pfam" id="PF00136">
    <property type="entry name" value="DNA_pol_B"/>
    <property type="match status" value="1"/>
</dbReference>
<dbReference type="Gene3D" id="3.90.1600.10">
    <property type="entry name" value="Palm domain of DNA polymerase"/>
    <property type="match status" value="1"/>
</dbReference>
<feature type="domain" description="DNA-directed DNA polymerase family B multifunctional" evidence="16">
    <location>
        <begin position="939"/>
        <end position="1364"/>
    </location>
</feature>
<reference evidence="20 21" key="2">
    <citation type="journal article" date="2010" name="Nucleic Acids Res.">
        <title>BeetleBase in 2010: revisions to provide comprehensive genomic information for Tribolium castaneum.</title>
        <authorList>
            <person name="Kim H.S."/>
            <person name="Murphy T."/>
            <person name="Xia J."/>
            <person name="Caragea D."/>
            <person name="Park Y."/>
            <person name="Beeman R.W."/>
            <person name="Lorenzen M.D."/>
            <person name="Butcher S."/>
            <person name="Manak J.R."/>
            <person name="Brown S.J."/>
        </authorList>
    </citation>
    <scope>GENOME REANNOTATION</scope>
    <source>
        <strain evidence="20 21">Georgia GA2</strain>
    </source>
</reference>
<dbReference type="PROSITE" id="PS00116">
    <property type="entry name" value="DNA_POLYMERASE_B"/>
    <property type="match status" value="1"/>
</dbReference>
<dbReference type="Gene3D" id="1.10.3200.20">
    <property type="entry name" value="DNA Polymerase alpha, zinc finger"/>
    <property type="match status" value="1"/>
</dbReference>
<dbReference type="GO" id="GO:1902975">
    <property type="term" value="P:mitotic DNA replication initiation"/>
    <property type="evidence" value="ECO:0007669"/>
    <property type="project" value="InterPro"/>
</dbReference>
<reference evidence="20 21" key="1">
    <citation type="journal article" date="2008" name="Nature">
        <title>The genome of the model beetle and pest Tribolium castaneum.</title>
        <authorList>
            <consortium name="Tribolium Genome Sequencing Consortium"/>
            <person name="Richards S."/>
            <person name="Gibbs R.A."/>
            <person name="Weinstock G.M."/>
            <person name="Brown S.J."/>
            <person name="Denell R."/>
            <person name="Beeman R.W."/>
            <person name="Gibbs R."/>
            <person name="Beeman R.W."/>
            <person name="Brown S.J."/>
            <person name="Bucher G."/>
            <person name="Friedrich M."/>
            <person name="Grimmelikhuijzen C.J."/>
            <person name="Klingler M."/>
            <person name="Lorenzen M."/>
            <person name="Richards S."/>
            <person name="Roth S."/>
            <person name="Schroder R."/>
            <person name="Tautz D."/>
            <person name="Zdobnov E.M."/>
            <person name="Muzny D."/>
            <person name="Gibbs R.A."/>
            <person name="Weinstock G.M."/>
            <person name="Attaway T."/>
            <person name="Bell S."/>
            <person name="Buhay C.J."/>
            <person name="Chandrabose M.N."/>
            <person name="Chavez D."/>
            <person name="Clerk-Blankenburg K.P."/>
            <person name="Cree A."/>
            <person name="Dao M."/>
            <person name="Davis C."/>
            <person name="Chacko J."/>
            <person name="Dinh H."/>
            <person name="Dugan-Rocha S."/>
            <person name="Fowler G."/>
            <person name="Garner T.T."/>
            <person name="Garnes J."/>
            <person name="Gnirke A."/>
            <person name="Hawes A."/>
            <person name="Hernandez J."/>
            <person name="Hines S."/>
            <person name="Holder M."/>
            <person name="Hume J."/>
            <person name="Jhangiani S.N."/>
            <person name="Joshi V."/>
            <person name="Khan Z.M."/>
            <person name="Jackson L."/>
            <person name="Kovar C."/>
            <person name="Kowis A."/>
            <person name="Lee S."/>
            <person name="Lewis L.R."/>
            <person name="Margolis J."/>
            <person name="Morgan M."/>
            <person name="Nazareth L.V."/>
            <person name="Nguyen N."/>
            <person name="Okwuonu G."/>
            <person name="Parker D."/>
            <person name="Richards S."/>
            <person name="Ruiz S.J."/>
            <person name="Santibanez J."/>
            <person name="Savard J."/>
            <person name="Scherer S.E."/>
            <person name="Schneider B."/>
            <person name="Sodergren E."/>
            <person name="Tautz D."/>
            <person name="Vattahil S."/>
            <person name="Villasana D."/>
            <person name="White C.S."/>
            <person name="Wright R."/>
            <person name="Park Y."/>
            <person name="Beeman R.W."/>
            <person name="Lord J."/>
            <person name="Oppert B."/>
            <person name="Lorenzen M."/>
            <person name="Brown S."/>
            <person name="Wang L."/>
            <person name="Savard J."/>
            <person name="Tautz D."/>
            <person name="Richards S."/>
            <person name="Weinstock G."/>
            <person name="Gibbs R.A."/>
            <person name="Liu Y."/>
            <person name="Worley K."/>
            <person name="Weinstock G."/>
            <person name="Elsik C.G."/>
            <person name="Reese J.T."/>
            <person name="Elhaik E."/>
            <person name="Landan G."/>
            <person name="Graur D."/>
            <person name="Arensburger P."/>
            <person name="Atkinson P."/>
            <person name="Beeman R.W."/>
            <person name="Beidler J."/>
            <person name="Brown S.J."/>
            <person name="Demuth J.P."/>
            <person name="Drury D.W."/>
            <person name="Du Y.Z."/>
            <person name="Fujiwara H."/>
            <person name="Lorenzen M."/>
            <person name="Maselli V."/>
            <person name="Osanai M."/>
            <person name="Park Y."/>
            <person name="Robertson H.M."/>
            <person name="Tu Z."/>
            <person name="Wang J.J."/>
            <person name="Wang S."/>
            <person name="Richards S."/>
            <person name="Song H."/>
            <person name="Zhang L."/>
            <person name="Sodergren E."/>
            <person name="Werner D."/>
            <person name="Stanke M."/>
            <person name="Morgenstern B."/>
            <person name="Solovyev V."/>
            <person name="Kosarev P."/>
            <person name="Brown G."/>
            <person name="Chen H.C."/>
            <person name="Ermolaeva O."/>
            <person name="Hlavina W."/>
            <person name="Kapustin Y."/>
            <person name="Kiryutin B."/>
            <person name="Kitts P."/>
            <person name="Maglott D."/>
            <person name="Pruitt K."/>
            <person name="Sapojnikov V."/>
            <person name="Souvorov A."/>
            <person name="Mackey A.J."/>
            <person name="Waterhouse R.M."/>
            <person name="Wyder S."/>
            <person name="Zdobnov E.M."/>
            <person name="Zdobnov E.M."/>
            <person name="Wyder S."/>
            <person name="Kriventseva E.V."/>
            <person name="Kadowaki T."/>
            <person name="Bork P."/>
            <person name="Aranda M."/>
            <person name="Bao R."/>
            <person name="Beermann A."/>
            <person name="Berns N."/>
            <person name="Bolognesi R."/>
            <person name="Bonneton F."/>
            <person name="Bopp D."/>
            <person name="Brown S.J."/>
            <person name="Bucher G."/>
            <person name="Butts T."/>
            <person name="Chaumot A."/>
            <person name="Denell R.E."/>
            <person name="Ferrier D.E."/>
            <person name="Friedrich M."/>
            <person name="Gordon C.M."/>
            <person name="Jindra M."/>
            <person name="Klingler M."/>
            <person name="Lan Q."/>
            <person name="Lattorff H.M."/>
            <person name="Laudet V."/>
            <person name="von Levetsow C."/>
            <person name="Liu Z."/>
            <person name="Lutz R."/>
            <person name="Lynch J.A."/>
            <person name="da Fonseca R.N."/>
            <person name="Posnien N."/>
            <person name="Reuter R."/>
            <person name="Roth S."/>
            <person name="Savard J."/>
            <person name="Schinko J.B."/>
            <person name="Schmitt C."/>
            <person name="Schoppmeier M."/>
            <person name="Schroder R."/>
            <person name="Shippy T.D."/>
            <person name="Simonnet F."/>
            <person name="Marques-Souza H."/>
            <person name="Tautz D."/>
            <person name="Tomoyasu Y."/>
            <person name="Trauner J."/>
            <person name="Van der Zee M."/>
            <person name="Vervoort M."/>
            <person name="Wittkopp N."/>
            <person name="Wimmer E.A."/>
            <person name="Yang X."/>
            <person name="Jones A.K."/>
            <person name="Sattelle D.B."/>
            <person name="Ebert P.R."/>
            <person name="Nelson D."/>
            <person name="Scott J.G."/>
            <person name="Beeman R.W."/>
            <person name="Muthukrishnan S."/>
            <person name="Kramer K.J."/>
            <person name="Arakane Y."/>
            <person name="Beeman R.W."/>
            <person name="Zhu Q."/>
            <person name="Hogenkamp D."/>
            <person name="Dixit R."/>
            <person name="Oppert B."/>
            <person name="Jiang H."/>
            <person name="Zou Z."/>
            <person name="Marshall J."/>
            <person name="Elpidina E."/>
            <person name="Vinokurov K."/>
            <person name="Oppert C."/>
            <person name="Zou Z."/>
            <person name="Evans J."/>
            <person name="Lu Z."/>
            <person name="Zhao P."/>
            <person name="Sumathipala N."/>
            <person name="Altincicek B."/>
            <person name="Vilcinskas A."/>
            <person name="Williams M."/>
            <person name="Hultmark D."/>
            <person name="Hetru C."/>
            <person name="Jiang H."/>
            <person name="Grimmelikhuijzen C.J."/>
            <person name="Hauser F."/>
            <person name="Cazzamali G."/>
            <person name="Williamson M."/>
            <person name="Park Y."/>
            <person name="Li B."/>
            <person name="Tanaka Y."/>
            <person name="Predel R."/>
            <person name="Neupert S."/>
            <person name="Schachtner J."/>
            <person name="Verleyen P."/>
            <person name="Raible F."/>
            <person name="Bork P."/>
            <person name="Friedrich M."/>
            <person name="Walden K.K."/>
            <person name="Robertson H.M."/>
            <person name="Angeli S."/>
            <person name="Foret S."/>
            <person name="Bucher G."/>
            <person name="Schuetz S."/>
            <person name="Maleszka R."/>
            <person name="Wimmer E.A."/>
            <person name="Beeman R.W."/>
            <person name="Lorenzen M."/>
            <person name="Tomoyasu Y."/>
            <person name="Miller S.C."/>
            <person name="Grossmann D."/>
            <person name="Bucher G."/>
        </authorList>
    </citation>
    <scope>NUCLEOTIDE SEQUENCE [LARGE SCALE GENOMIC DNA]</scope>
    <source>
        <strain evidence="20 21">Georgia GA2</strain>
    </source>
</reference>
<evidence type="ECO:0000256" key="12">
    <source>
        <dbReference type="ARBA" id="ARBA00023128"/>
    </source>
</evidence>
<protein>
    <recommendedName>
        <fullName evidence="15">DNA polymerase</fullName>
        <ecNumber evidence="15">2.7.7.7</ecNumber>
    </recommendedName>
</protein>
<evidence type="ECO:0000259" key="17">
    <source>
        <dbReference type="Pfam" id="PF03104"/>
    </source>
</evidence>
<dbReference type="InParanoid" id="D6WK37"/>
<dbReference type="CDD" id="cd05776">
    <property type="entry name" value="DNA_polB_alpha_exo"/>
    <property type="match status" value="1"/>
</dbReference>
<dbReference type="SUPFAM" id="SSF53098">
    <property type="entry name" value="Ribonuclease H-like"/>
    <property type="match status" value="1"/>
</dbReference>
<dbReference type="PANTHER" id="PTHR45861">
    <property type="entry name" value="DNA POLYMERASE ALPHA CATALYTIC SUBUNIT"/>
    <property type="match status" value="1"/>
</dbReference>
<dbReference type="InterPro" id="IPR017964">
    <property type="entry name" value="DNA-dir_DNA_pol_B_CS"/>
</dbReference>
<evidence type="ECO:0000256" key="3">
    <source>
        <dbReference type="ARBA" id="ARBA00005755"/>
    </source>
</evidence>
<feature type="domain" description="DNA polymerase alpha catalytic subunit N-terminal" evidence="19">
    <location>
        <begin position="219"/>
        <end position="279"/>
    </location>
</feature>
<evidence type="ECO:0000256" key="11">
    <source>
        <dbReference type="ARBA" id="ARBA00023125"/>
    </source>
</evidence>
<keyword evidence="7" id="KW-0479">Metal-binding</keyword>
<dbReference type="Pfam" id="PF08996">
    <property type="entry name" value="zf-DNA_Pol"/>
    <property type="match status" value="1"/>
</dbReference>
<evidence type="ECO:0000313" key="20">
    <source>
        <dbReference type="EMBL" id="EFA04623.2"/>
    </source>
</evidence>
<dbReference type="FunFam" id="1.10.287.690:FF:000003">
    <property type="entry name" value="DNA polymerase"/>
    <property type="match status" value="1"/>
</dbReference>
<dbReference type="CDD" id="cd05532">
    <property type="entry name" value="POLBc_alpha"/>
    <property type="match status" value="1"/>
</dbReference>
<dbReference type="GO" id="GO:0003688">
    <property type="term" value="F:DNA replication origin binding"/>
    <property type="evidence" value="ECO:0000318"/>
    <property type="project" value="GO_Central"/>
</dbReference>
<dbReference type="HOGENOM" id="CLU_001718_0_0_1"/>
<dbReference type="InterPro" id="IPR043502">
    <property type="entry name" value="DNA/RNA_pol_sf"/>
</dbReference>
<dbReference type="GO" id="GO:0003887">
    <property type="term" value="F:DNA-directed DNA polymerase activity"/>
    <property type="evidence" value="ECO:0000318"/>
    <property type="project" value="GO_Central"/>
</dbReference>
<dbReference type="SUPFAM" id="SSF64076">
    <property type="entry name" value="MTH938-like"/>
    <property type="match status" value="1"/>
</dbReference>
<dbReference type="InterPro" id="IPR045846">
    <property type="entry name" value="POLBc_alpha"/>
</dbReference>
<dbReference type="FunCoup" id="D6WK37">
    <property type="interactions" value="1367"/>
</dbReference>
<evidence type="ECO:0000256" key="14">
    <source>
        <dbReference type="ARBA" id="ARBA00049984"/>
    </source>
</evidence>
<comment type="catalytic activity">
    <reaction evidence="15">
        <text>DNA(n) + a 2'-deoxyribonucleoside 5'-triphosphate = DNA(n+1) + diphosphate</text>
        <dbReference type="Rhea" id="RHEA:22508"/>
        <dbReference type="Rhea" id="RHEA-COMP:17339"/>
        <dbReference type="Rhea" id="RHEA-COMP:17340"/>
        <dbReference type="ChEBI" id="CHEBI:33019"/>
        <dbReference type="ChEBI" id="CHEBI:61560"/>
        <dbReference type="ChEBI" id="CHEBI:173112"/>
        <dbReference type="EC" id="2.7.7.7"/>
    </reaction>
</comment>
<dbReference type="GO" id="GO:0000166">
    <property type="term" value="F:nucleotide binding"/>
    <property type="evidence" value="ECO:0007669"/>
    <property type="project" value="InterPro"/>
</dbReference>
<dbReference type="GO" id="GO:0003682">
    <property type="term" value="F:chromatin binding"/>
    <property type="evidence" value="ECO:0000318"/>
    <property type="project" value="GO_Central"/>
</dbReference>
<evidence type="ECO:0000259" key="16">
    <source>
        <dbReference type="Pfam" id="PF00136"/>
    </source>
</evidence>
<dbReference type="Gene3D" id="1.10.132.60">
    <property type="entry name" value="DNA polymerase family B, C-terminal domain"/>
    <property type="match status" value="1"/>
</dbReference>
<evidence type="ECO:0000256" key="8">
    <source>
        <dbReference type="ARBA" id="ARBA00022771"/>
    </source>
</evidence>
<dbReference type="NCBIfam" id="TIGR00592">
    <property type="entry name" value="pol2"/>
    <property type="match status" value="1"/>
</dbReference>
<evidence type="ECO:0000256" key="10">
    <source>
        <dbReference type="ARBA" id="ARBA00022932"/>
    </source>
</evidence>
<dbReference type="GO" id="GO:0005658">
    <property type="term" value="C:alpha DNA polymerase:primase complex"/>
    <property type="evidence" value="ECO:0000318"/>
    <property type="project" value="GO_Central"/>
</dbReference>
<sequence length="1600" mass="182730">MFKQSVSLFKLATNHTIRRFLYGSKKLSAPPGAYEGEGKTTVNILNNEDEVGLMINGFSQAGFRLNNDLTILGSVVIFPKSVLSWNVGDINEITDESLSLFTILEPKLDIIVLGIGDPQKDFSFYKKIVPFARKHKLTFEILPTEQACATFNFLSSEGRHVAGALIPPQTVVTTEDDVLQTKLRYQNFVFLIVIMEDDTSERRPKRQKRDSSYKAKAFEKFKQLKSGLRNKYEVEELENVYDTVDEKEYTKKVLDRQDDDWIVDDDGSGYVEDGRDIFDDDLDHASIAAASSKKNKGVKRKKNVAENAGRGNLQYLISNMPSKKKEEKKLDQDDDLAELLQEINETPRESKAATSNFSPLSVKQAEKDYMRKLTSIKKPVITLSRTPKAKQPLKISTEENHAKPTEETILTENKLEPEITQASCEEIAETQASCEEVAETQSDGCFDDDLDLSQLEESEAEQSKPQIEEKQDLWENIESEMLKEWSVSQDTETTIDLQNSDIPLVKIDDKSVFRFFWWDAYEDPFIKPGVVVLFGKTYHTQTKTHVSCTVIIRNIDRRIFFLPRVEEEKSKKPVTSQDVYAEINELMKTKGIKNFKARPVTKKYAFDLEVPSESDYVEVRYAATDPPIDKTTKGRTFSRVFGSESSYLEIFLLDRKIKGPCWLNIANPIPESNPSTWCKLQVNCDKLTDVTICEEAIEPPPLVVTALNMRRAFNPKTGLNEIVMLSLVTNVSYSVDKQAPTEAFQKHCCVFYCPDTQVLSSDLFTVMQDCKITTLQKMHSEKALLNYFITQFSKLDSDIVVGHDLQGHQISVLAERMFRHKIPNFSKLGRIKKSTFSRHKIEKELFVGRLVCDVKTAAKELIRCRSYDLGSLCQAVLKIKDEQRTDLEPDDVLKMFRSKEELLKLVSLTMQDTAFVLKIMYSLNIIPLALQITTIAGNVMSKTLMGGRSERNEFLLLHAFSEKNYIVPDKSSGKKDFGEKTANKKATYSGGLVLDPKIGFYDKFILLMDFNSLYPSIIQEYNICFTTMPPNLAEDNMVLPDATLPAGVLPTEIKKLVESRRAVKKLMKSADLSPDQRMQYDIRQMALKLTANSMYGCLGFANSRFYAKNLAALITHKGREILTNTKEVVERLNFEVIYGDTDSLMINTNLVDFDQVAQIGTKIKQEINKLYRQVELDIDGVFKYLLLLKKKKYAAVTLSKDKEGRLKTDIEYKGLDIVRRDWSRLAAEAGKFVLNQILSDQSSENRFLNILTHLSQLREDLQEGKVPLSLLVITKQLSKNPDQYPEDNTLPHVQVAIRYNKQGGHYRAGDTVPYLICDDGTKNPATQRAYHIEELKNSETLKIDVTYYLANQIHPVVSRICEPIEALDLVQISDCLGVDSSNLRKVKVDDDNGENVIDPEIKFRNVDKFVFKCLVCESENTVDGPFSNNIPVLQKCQNARCKARPADYVPFIQNQMTETINSYIEKFYLNEMYCEDPMCCKETVRIPLSSSGRVPFCQVCNSVLIKKYSGLSLFTQITYFQYIFDLTKLSKMPSLELQVEKAYHEIKETVERRYEFCGFSTVKMENMFAWCEHRKKEQEDEEIPDFAMEESLLNLMLEDE</sequence>
<dbReference type="InterPro" id="IPR038256">
    <property type="entry name" value="Pol_alpha_znc_sf"/>
</dbReference>
<dbReference type="InterPro" id="IPR023211">
    <property type="entry name" value="DNA_pol_palm_dom_sf"/>
</dbReference>
<dbReference type="EC" id="2.7.7.7" evidence="15"/>
<dbReference type="Pfam" id="PF03104">
    <property type="entry name" value="DNA_pol_B_exo1"/>
    <property type="match status" value="1"/>
</dbReference>
<dbReference type="GO" id="GO:0006273">
    <property type="term" value="P:lagging strand elongation"/>
    <property type="evidence" value="ECO:0000318"/>
    <property type="project" value="GO_Central"/>
</dbReference>
<dbReference type="FunFam" id="1.10.132.60:FF:000004">
    <property type="entry name" value="DNA polymerase"/>
    <property type="match status" value="1"/>
</dbReference>
<keyword evidence="8" id="KW-0863">Zinc-finger</keyword>
<dbReference type="Pfam" id="PF12254">
    <property type="entry name" value="DNA_pol_alpha_N"/>
    <property type="match status" value="1"/>
</dbReference>
<proteinExistence type="inferred from homology"/>
<dbReference type="PANTHER" id="PTHR45861:SF1">
    <property type="entry name" value="DNA POLYMERASE ALPHA CATALYTIC SUBUNIT"/>
    <property type="match status" value="1"/>
</dbReference>
<dbReference type="InterPro" id="IPR034095">
    <property type="entry name" value="NDUF3"/>
</dbReference>
<feature type="domain" description="Zinc finger DNA-directed DNA polymerase family B alpha" evidence="18">
    <location>
        <begin position="1398"/>
        <end position="1568"/>
    </location>
</feature>
<dbReference type="EMBL" id="KQ971342">
    <property type="protein sequence ID" value="EFA04623.2"/>
    <property type="molecule type" value="Genomic_DNA"/>
</dbReference>
<organism evidence="20 21">
    <name type="scientific">Tribolium castaneum</name>
    <name type="common">Red flour beetle</name>
    <dbReference type="NCBI Taxonomy" id="7070"/>
    <lineage>
        <taxon>Eukaryota</taxon>
        <taxon>Metazoa</taxon>
        <taxon>Ecdysozoa</taxon>
        <taxon>Arthropoda</taxon>
        <taxon>Hexapoda</taxon>
        <taxon>Insecta</taxon>
        <taxon>Pterygota</taxon>
        <taxon>Neoptera</taxon>
        <taxon>Endopterygota</taxon>
        <taxon>Coleoptera</taxon>
        <taxon>Polyphaga</taxon>
        <taxon>Cucujiformia</taxon>
        <taxon>Tenebrionidae</taxon>
        <taxon>Tenebrionidae incertae sedis</taxon>
        <taxon>Tribolium</taxon>
    </lineage>
</organism>
<dbReference type="InterPro" id="IPR006134">
    <property type="entry name" value="DNA-dir_DNA_pol_B_multi_dom"/>
</dbReference>
<dbReference type="InterPro" id="IPR036397">
    <property type="entry name" value="RNaseH_sf"/>
</dbReference>
<dbReference type="GO" id="GO:0005739">
    <property type="term" value="C:mitochondrion"/>
    <property type="evidence" value="ECO:0007669"/>
    <property type="project" value="UniProtKB-SubCell"/>
</dbReference>
<evidence type="ECO:0000256" key="7">
    <source>
        <dbReference type="ARBA" id="ARBA00022723"/>
    </source>
</evidence>
<dbReference type="Gene3D" id="3.40.1230.10">
    <property type="entry name" value="MTH938-like"/>
    <property type="match status" value="1"/>
</dbReference>
<dbReference type="GO" id="GO:0033554">
    <property type="term" value="P:cellular response to stress"/>
    <property type="evidence" value="ECO:0007669"/>
    <property type="project" value="UniProtKB-ARBA"/>
</dbReference>
<keyword evidence="12" id="KW-0496">Mitochondrion</keyword>
<dbReference type="GO" id="GO:0006272">
    <property type="term" value="P:leading strand elongation"/>
    <property type="evidence" value="ECO:0000318"/>
    <property type="project" value="GO_Central"/>
</dbReference>